<dbReference type="EC" id="2.3.1.-" evidence="4"/>
<reference evidence="4" key="1">
    <citation type="submission" date="2019-08" db="EMBL/GenBank/DDBJ databases">
        <authorList>
            <person name="Kucharzyk K."/>
            <person name="Murdoch R.W."/>
            <person name="Higgins S."/>
            <person name="Loffler F."/>
        </authorList>
    </citation>
    <scope>NUCLEOTIDE SEQUENCE</scope>
</reference>
<keyword evidence="1 4" id="KW-0808">Transferase</keyword>
<protein>
    <submittedName>
        <fullName evidence="4">Putative N-acetyltransferase YvbK</fullName>
        <ecNumber evidence="4">2.3.1.-</ecNumber>
    </submittedName>
</protein>
<proteinExistence type="predicted"/>
<dbReference type="InterPro" id="IPR051556">
    <property type="entry name" value="N-term/lysine_N-AcTrnsfr"/>
</dbReference>
<dbReference type="GO" id="GO:0016747">
    <property type="term" value="F:acyltransferase activity, transferring groups other than amino-acyl groups"/>
    <property type="evidence" value="ECO:0007669"/>
    <property type="project" value="InterPro"/>
</dbReference>
<dbReference type="EMBL" id="VSSQ01000019">
    <property type="protein sequence ID" value="MPL62973.1"/>
    <property type="molecule type" value="Genomic_DNA"/>
</dbReference>
<evidence type="ECO:0000256" key="1">
    <source>
        <dbReference type="ARBA" id="ARBA00022679"/>
    </source>
</evidence>
<organism evidence="4">
    <name type="scientific">bioreactor metagenome</name>
    <dbReference type="NCBI Taxonomy" id="1076179"/>
    <lineage>
        <taxon>unclassified sequences</taxon>
        <taxon>metagenomes</taxon>
        <taxon>ecological metagenomes</taxon>
    </lineage>
</organism>
<dbReference type="Gene3D" id="3.40.630.30">
    <property type="match status" value="1"/>
</dbReference>
<accession>A0A644T7R8</accession>
<dbReference type="CDD" id="cd04301">
    <property type="entry name" value="NAT_SF"/>
    <property type="match status" value="1"/>
</dbReference>
<keyword evidence="2 4" id="KW-0012">Acyltransferase</keyword>
<dbReference type="PANTHER" id="PTHR42919:SF8">
    <property type="entry name" value="N-ALPHA-ACETYLTRANSFERASE 50"/>
    <property type="match status" value="1"/>
</dbReference>
<dbReference type="PANTHER" id="PTHR42919">
    <property type="entry name" value="N-ALPHA-ACETYLTRANSFERASE"/>
    <property type="match status" value="1"/>
</dbReference>
<evidence type="ECO:0000313" key="4">
    <source>
        <dbReference type="EMBL" id="MPL62973.1"/>
    </source>
</evidence>
<dbReference type="AlphaFoldDB" id="A0A644T7R8"/>
<dbReference type="InterPro" id="IPR016181">
    <property type="entry name" value="Acyl_CoA_acyltransferase"/>
</dbReference>
<feature type="domain" description="N-acetyltransferase" evidence="3">
    <location>
        <begin position="1"/>
        <end position="149"/>
    </location>
</feature>
<dbReference type="Pfam" id="PF13508">
    <property type="entry name" value="Acetyltransf_7"/>
    <property type="match status" value="1"/>
</dbReference>
<dbReference type="PROSITE" id="PS51186">
    <property type="entry name" value="GNAT"/>
    <property type="match status" value="1"/>
</dbReference>
<sequence>MKIEKIKENKKEFLDLLLLADEEERMIDKYLENGELFALYDNDLKSICVVNSLNDSYEIKNIATYPKYQNQGYGQKLIEFVFSYCKDQNKFKKIYVGTGDVEKAISFYEKCGFEKSHIIPNFFVDNYSEEIFEDDEQLIDMIYLKKELYK</sequence>
<evidence type="ECO:0000259" key="3">
    <source>
        <dbReference type="PROSITE" id="PS51186"/>
    </source>
</evidence>
<evidence type="ECO:0000256" key="2">
    <source>
        <dbReference type="ARBA" id="ARBA00023315"/>
    </source>
</evidence>
<gene>
    <name evidence="4" type="primary">yvbK_1</name>
    <name evidence="4" type="ORF">SDC9_08593</name>
</gene>
<dbReference type="SUPFAM" id="SSF55729">
    <property type="entry name" value="Acyl-CoA N-acyltransferases (Nat)"/>
    <property type="match status" value="1"/>
</dbReference>
<name>A0A644T7R8_9ZZZZ</name>
<comment type="caution">
    <text evidence="4">The sequence shown here is derived from an EMBL/GenBank/DDBJ whole genome shotgun (WGS) entry which is preliminary data.</text>
</comment>
<dbReference type="InterPro" id="IPR000182">
    <property type="entry name" value="GNAT_dom"/>
</dbReference>